<dbReference type="GO" id="GO:0035556">
    <property type="term" value="P:intracellular signal transduction"/>
    <property type="evidence" value="ECO:0007669"/>
    <property type="project" value="TreeGrafter"/>
</dbReference>
<dbReference type="OrthoDB" id="193931at2759"/>
<feature type="compositionally biased region" description="Low complexity" evidence="11">
    <location>
        <begin position="168"/>
        <end position="180"/>
    </location>
</feature>
<evidence type="ECO:0000256" key="8">
    <source>
        <dbReference type="ARBA" id="ARBA00047899"/>
    </source>
</evidence>
<dbReference type="EC" id="2.7.11.1" evidence="1"/>
<feature type="compositionally biased region" description="Basic and acidic residues" evidence="11">
    <location>
        <begin position="882"/>
        <end position="894"/>
    </location>
</feature>
<evidence type="ECO:0000256" key="4">
    <source>
        <dbReference type="ARBA" id="ARBA00022679"/>
    </source>
</evidence>
<dbReference type="PROSITE" id="PS50011">
    <property type="entry name" value="PROTEIN_KINASE_DOM"/>
    <property type="match status" value="1"/>
</dbReference>
<reference evidence="13 14" key="1">
    <citation type="journal article" date="2015" name="Genome Announc.">
        <title>Genome sequence and annotation of Trichoderma parareesei, the ancestor of the cellulase producer Trichoderma reesei.</title>
        <authorList>
            <person name="Yang D."/>
            <person name="Pomraning K."/>
            <person name="Kopchinskiy A."/>
            <person name="Karimi Aghcheh R."/>
            <person name="Atanasova L."/>
            <person name="Chenthamara K."/>
            <person name="Baker S.E."/>
            <person name="Zhang R."/>
            <person name="Shen Q."/>
            <person name="Freitag M."/>
            <person name="Kubicek C.P."/>
            <person name="Druzhinina I.S."/>
        </authorList>
    </citation>
    <scope>NUCLEOTIDE SEQUENCE [LARGE SCALE GENOMIC DNA]</scope>
    <source>
        <strain evidence="13 14">CBS 125925</strain>
    </source>
</reference>
<dbReference type="PROSITE" id="PS00107">
    <property type="entry name" value="PROTEIN_KINASE_ATP"/>
    <property type="match status" value="1"/>
</dbReference>
<dbReference type="PANTHER" id="PTHR24346:SF110">
    <property type="entry name" value="NON-SPECIFIC SERINE_THREONINE PROTEIN KINASE"/>
    <property type="match status" value="1"/>
</dbReference>
<feature type="compositionally biased region" description="Polar residues" evidence="11">
    <location>
        <begin position="1016"/>
        <end position="1032"/>
    </location>
</feature>
<dbReference type="GO" id="GO:0004674">
    <property type="term" value="F:protein serine/threonine kinase activity"/>
    <property type="evidence" value="ECO:0007669"/>
    <property type="project" value="UniProtKB-KW"/>
</dbReference>
<keyword evidence="7 10" id="KW-0067">ATP-binding</keyword>
<keyword evidence="6" id="KW-0418">Kinase</keyword>
<accession>A0A2H2ZIL8</accession>
<dbReference type="Pfam" id="PF00069">
    <property type="entry name" value="Pkinase"/>
    <property type="match status" value="1"/>
</dbReference>
<feature type="compositionally biased region" description="Polar residues" evidence="11">
    <location>
        <begin position="948"/>
        <end position="960"/>
    </location>
</feature>
<keyword evidence="2" id="KW-0723">Serine/threonine-protein kinase</keyword>
<evidence type="ECO:0000313" key="14">
    <source>
        <dbReference type="Proteomes" id="UP000219286"/>
    </source>
</evidence>
<comment type="catalytic activity">
    <reaction evidence="9">
        <text>L-seryl-[protein] + ATP = O-phospho-L-seryl-[protein] + ADP + H(+)</text>
        <dbReference type="Rhea" id="RHEA:17989"/>
        <dbReference type="Rhea" id="RHEA-COMP:9863"/>
        <dbReference type="Rhea" id="RHEA-COMP:11604"/>
        <dbReference type="ChEBI" id="CHEBI:15378"/>
        <dbReference type="ChEBI" id="CHEBI:29999"/>
        <dbReference type="ChEBI" id="CHEBI:30616"/>
        <dbReference type="ChEBI" id="CHEBI:83421"/>
        <dbReference type="ChEBI" id="CHEBI:456216"/>
        <dbReference type="EC" id="2.7.11.1"/>
    </reaction>
</comment>
<evidence type="ECO:0000256" key="11">
    <source>
        <dbReference type="SAM" id="MobiDB-lite"/>
    </source>
</evidence>
<feature type="compositionally biased region" description="Basic and acidic residues" evidence="11">
    <location>
        <begin position="857"/>
        <end position="866"/>
    </location>
</feature>
<feature type="compositionally biased region" description="Basic and acidic residues" evidence="11">
    <location>
        <begin position="818"/>
        <end position="828"/>
    </location>
</feature>
<keyword evidence="3" id="KW-0597">Phosphoprotein</keyword>
<feature type="domain" description="Protein kinase" evidence="12">
    <location>
        <begin position="279"/>
        <end position="573"/>
    </location>
</feature>
<evidence type="ECO:0000256" key="2">
    <source>
        <dbReference type="ARBA" id="ARBA00022527"/>
    </source>
</evidence>
<feature type="compositionally biased region" description="Basic and acidic residues" evidence="11">
    <location>
        <begin position="207"/>
        <end position="216"/>
    </location>
</feature>
<feature type="region of interest" description="Disordered" evidence="11">
    <location>
        <begin position="1"/>
        <end position="274"/>
    </location>
</feature>
<protein>
    <recommendedName>
        <fullName evidence="1">non-specific serine/threonine protein kinase</fullName>
        <ecNumber evidence="1">2.7.11.1</ecNumber>
    </recommendedName>
</protein>
<dbReference type="InterPro" id="IPR008271">
    <property type="entry name" value="Ser/Thr_kinase_AS"/>
</dbReference>
<proteinExistence type="predicted"/>
<feature type="compositionally biased region" description="Polar residues" evidence="11">
    <location>
        <begin position="754"/>
        <end position="766"/>
    </location>
</feature>
<dbReference type="EMBL" id="LFMI01000521">
    <property type="protein sequence ID" value="OTA04542.1"/>
    <property type="molecule type" value="Genomic_DNA"/>
</dbReference>
<feature type="compositionally biased region" description="Low complexity" evidence="11">
    <location>
        <begin position="24"/>
        <end position="50"/>
    </location>
</feature>
<dbReference type="GO" id="GO:0000011">
    <property type="term" value="P:vacuole inheritance"/>
    <property type="evidence" value="ECO:0007669"/>
    <property type="project" value="UniProtKB-ARBA"/>
</dbReference>
<dbReference type="AlphaFoldDB" id="A0A2H2ZIL8"/>
<organism evidence="13 14">
    <name type="scientific">Trichoderma parareesei</name>
    <name type="common">Filamentous fungus</name>
    <dbReference type="NCBI Taxonomy" id="858221"/>
    <lineage>
        <taxon>Eukaryota</taxon>
        <taxon>Fungi</taxon>
        <taxon>Dikarya</taxon>
        <taxon>Ascomycota</taxon>
        <taxon>Pezizomycotina</taxon>
        <taxon>Sordariomycetes</taxon>
        <taxon>Hypocreomycetidae</taxon>
        <taxon>Hypocreales</taxon>
        <taxon>Hypocreaceae</taxon>
        <taxon>Trichoderma</taxon>
    </lineage>
</organism>
<feature type="region of interest" description="Disordered" evidence="11">
    <location>
        <begin position="608"/>
        <end position="773"/>
    </location>
</feature>
<feature type="compositionally biased region" description="Basic and acidic residues" evidence="11">
    <location>
        <begin position="254"/>
        <end position="268"/>
    </location>
</feature>
<dbReference type="PANTHER" id="PTHR24346">
    <property type="entry name" value="MAP/MICROTUBULE AFFINITY-REGULATING KINASE"/>
    <property type="match status" value="1"/>
</dbReference>
<feature type="region of interest" description="Disordered" evidence="11">
    <location>
        <begin position="789"/>
        <end position="1064"/>
    </location>
</feature>
<dbReference type="InterPro" id="IPR017441">
    <property type="entry name" value="Protein_kinase_ATP_BS"/>
</dbReference>
<dbReference type="Proteomes" id="UP000219286">
    <property type="component" value="Unassembled WGS sequence"/>
</dbReference>
<evidence type="ECO:0000256" key="9">
    <source>
        <dbReference type="ARBA" id="ARBA00048679"/>
    </source>
</evidence>
<feature type="binding site" evidence="10">
    <location>
        <position position="308"/>
    </location>
    <ligand>
        <name>ATP</name>
        <dbReference type="ChEBI" id="CHEBI:30616"/>
    </ligand>
</feature>
<evidence type="ECO:0000256" key="1">
    <source>
        <dbReference type="ARBA" id="ARBA00012513"/>
    </source>
</evidence>
<name>A0A2H2ZIL8_TRIPA</name>
<comment type="caution">
    <text evidence="13">The sequence shown here is derived from an EMBL/GenBank/DDBJ whole genome shotgun (WGS) entry which is preliminary data.</text>
</comment>
<keyword evidence="5 10" id="KW-0547">Nucleotide-binding</keyword>
<evidence type="ECO:0000256" key="7">
    <source>
        <dbReference type="ARBA" id="ARBA00022840"/>
    </source>
</evidence>
<dbReference type="GO" id="GO:0005524">
    <property type="term" value="F:ATP binding"/>
    <property type="evidence" value="ECO:0007669"/>
    <property type="project" value="UniProtKB-UniRule"/>
</dbReference>
<feature type="compositionally biased region" description="Low complexity" evidence="11">
    <location>
        <begin position="57"/>
        <end position="93"/>
    </location>
</feature>
<evidence type="ECO:0000256" key="3">
    <source>
        <dbReference type="ARBA" id="ARBA00022553"/>
    </source>
</evidence>
<dbReference type="InterPro" id="IPR000719">
    <property type="entry name" value="Prot_kinase_dom"/>
</dbReference>
<dbReference type="FunFam" id="3.30.200.20:FF:000042">
    <property type="entry name" value="Aurora kinase A"/>
    <property type="match status" value="1"/>
</dbReference>
<comment type="catalytic activity">
    <reaction evidence="8">
        <text>L-threonyl-[protein] + ATP = O-phospho-L-threonyl-[protein] + ADP + H(+)</text>
        <dbReference type="Rhea" id="RHEA:46608"/>
        <dbReference type="Rhea" id="RHEA-COMP:11060"/>
        <dbReference type="Rhea" id="RHEA-COMP:11605"/>
        <dbReference type="ChEBI" id="CHEBI:15378"/>
        <dbReference type="ChEBI" id="CHEBI:30013"/>
        <dbReference type="ChEBI" id="CHEBI:30616"/>
        <dbReference type="ChEBI" id="CHEBI:61977"/>
        <dbReference type="ChEBI" id="CHEBI:456216"/>
        <dbReference type="EC" id="2.7.11.1"/>
    </reaction>
</comment>
<keyword evidence="14" id="KW-1185">Reference proteome</keyword>
<evidence type="ECO:0000256" key="5">
    <source>
        <dbReference type="ARBA" id="ARBA00022741"/>
    </source>
</evidence>
<dbReference type="InterPro" id="IPR011009">
    <property type="entry name" value="Kinase-like_dom_sf"/>
</dbReference>
<sequence>MSSAALQTAPPHQPTALPSSLPTSNRQYSQSQSSPSRDIHNAQSASTPPSSRRPPSRKSSAQGAAAASDPSAPLNSRIPTSATRASAAAAAAADQHSRADRLASAPVAPPRTSSNNPDAGQGRGHSGDKMNNSPRRAQADGSRIASRGDTNGAADHARTKRTSNYHTPQDSSASAQPASARGSHAAEPPSSIPIPIRTHQTATNSKSSREASESLHRVISNGEEPNGRGATHHSLAQDVDPAAPPPVISMTAGSEERRGGRSRQDHSRNSKATTKFGDFILGNTIGEGEFGKVKLGWKQDSNVQVAIKLIKRDTVGHNPSRLAKIKREVTILRGIHHPNIVRLIDMVETDRYIGIILEYASGGELFDYILNHRYLKDNSARRLFAQLVSGVGYLHKKGIVHRDLKLENLLLDRNRNIIITDFGFANTFDPRDELTEEEELNLSDREYVKRLGIDKVKPNGMRKGDLMQTSCGSPCYAAPELVVSDSLYTGRKVDVWSCGVILYAMLAGYLPFDDDPANPEGDNINLLYKYIVTTPLTFPEYVTPHARDLLRRILVPNPRKRADLFEVARHSWLSEYAHVVEFITSSTTSPSEVQSVSAAGSDFAEAPMVTRSASVREAPKQKSPQPAVVGGLAKTHGKIDTPPETTQRTSKDAKRRTVQVEYVAPVTQTQRGATEPEVSRHQAQTTSRHHHESAQEELSLDDRHVARPQSKRGPPPGAQTSAISQPPLSSRDARSAADNTYNMGVPAANARPRTGNSMQSATSLGLQSGGNYGQPVPPAIADTNVQGRIQQPAGAGNDDEELGRTSTNVPPKFARMSGFHEPKSSDGKGHKRSNTIGDIGSKLLGRSGSVFGRKAKKSDQPAEKAKKYPPISMANTGMAAGEEPRSRPSIDSKASRRSFTLGLGKKASGSINGSQDSIDKKERRRFSLLPASFSLKSFGNPKDLGSAPPSSQDLPIQNPRTADLGRIVTTHGGSTPFFDNAFDGQQPDTAMPPNPNQNTNLAPADAARRPNAVPQYLQQGTHLNSGSETSVDMRQPSAGARQGPYQYGYTQSEGFDGRGIGTGRGVLQKSHKRFTDAYDQGDYRGHEGSSGAAKRVMDFFRRRGKARGGDER</sequence>
<dbReference type="Gene3D" id="1.10.510.10">
    <property type="entry name" value="Transferase(Phosphotransferase) domain 1"/>
    <property type="match status" value="1"/>
</dbReference>
<evidence type="ECO:0000256" key="10">
    <source>
        <dbReference type="PROSITE-ProRule" id="PRU10141"/>
    </source>
</evidence>
<dbReference type="GO" id="GO:0005737">
    <property type="term" value="C:cytoplasm"/>
    <property type="evidence" value="ECO:0007669"/>
    <property type="project" value="TreeGrafter"/>
</dbReference>
<dbReference type="PROSITE" id="PS00108">
    <property type="entry name" value="PROTEIN_KINASE_ST"/>
    <property type="match status" value="1"/>
</dbReference>
<gene>
    <name evidence="13" type="ORF">A9Z42_0051250</name>
</gene>
<feature type="compositionally biased region" description="Polar residues" evidence="11">
    <location>
        <begin position="718"/>
        <end position="728"/>
    </location>
</feature>
<dbReference type="SMART" id="SM00220">
    <property type="entry name" value="S_TKc"/>
    <property type="match status" value="1"/>
</dbReference>
<keyword evidence="4" id="KW-0808">Transferase</keyword>
<dbReference type="SUPFAM" id="SSF56112">
    <property type="entry name" value="Protein kinase-like (PK-like)"/>
    <property type="match status" value="1"/>
</dbReference>
<evidence type="ECO:0000313" key="13">
    <source>
        <dbReference type="EMBL" id="OTA04542.1"/>
    </source>
</evidence>
<evidence type="ECO:0000256" key="6">
    <source>
        <dbReference type="ARBA" id="ARBA00022777"/>
    </source>
</evidence>
<evidence type="ECO:0000259" key="12">
    <source>
        <dbReference type="PROSITE" id="PS50011"/>
    </source>
</evidence>
<dbReference type="FunFam" id="1.10.510.10:FF:000397">
    <property type="entry name" value="Serine/threonine-protein kinase KIN4"/>
    <property type="match status" value="1"/>
</dbReference>
<dbReference type="GO" id="GO:0045033">
    <property type="term" value="P:peroxisome inheritance"/>
    <property type="evidence" value="ECO:0007669"/>
    <property type="project" value="UniProtKB-ARBA"/>
</dbReference>